<keyword evidence="1" id="KW-0460">Magnesium</keyword>
<dbReference type="Pfam" id="PF03737">
    <property type="entry name" value="RraA-like"/>
    <property type="match status" value="1"/>
</dbReference>
<evidence type="ECO:0000313" key="3">
    <source>
        <dbReference type="Proteomes" id="UP000605846"/>
    </source>
</evidence>
<dbReference type="GO" id="GO:0008948">
    <property type="term" value="F:oxaloacetate decarboxylase activity"/>
    <property type="evidence" value="ECO:0007669"/>
    <property type="project" value="TreeGrafter"/>
</dbReference>
<dbReference type="InterPro" id="IPR036704">
    <property type="entry name" value="RraA/RraA-like_sf"/>
</dbReference>
<dbReference type="OrthoDB" id="1476984at2759"/>
<evidence type="ECO:0008006" key="4">
    <source>
        <dbReference type="Google" id="ProtNLM"/>
    </source>
</evidence>
<organism evidence="2 3">
    <name type="scientific">Apophysomyces ossiformis</name>
    <dbReference type="NCBI Taxonomy" id="679940"/>
    <lineage>
        <taxon>Eukaryota</taxon>
        <taxon>Fungi</taxon>
        <taxon>Fungi incertae sedis</taxon>
        <taxon>Mucoromycota</taxon>
        <taxon>Mucoromycotina</taxon>
        <taxon>Mucoromycetes</taxon>
        <taxon>Mucorales</taxon>
        <taxon>Mucorineae</taxon>
        <taxon>Mucoraceae</taxon>
        <taxon>Apophysomyces</taxon>
    </lineage>
</organism>
<dbReference type="PANTHER" id="PTHR33254">
    <property type="entry name" value="4-HYDROXY-4-METHYL-2-OXOGLUTARATE ALDOLASE 3-RELATED"/>
    <property type="match status" value="1"/>
</dbReference>
<dbReference type="Gene3D" id="3.50.30.40">
    <property type="entry name" value="Ribonuclease E inhibitor RraA/RraA-like"/>
    <property type="match status" value="1"/>
</dbReference>
<dbReference type="EMBL" id="JABAYA010000334">
    <property type="protein sequence ID" value="KAF7720925.1"/>
    <property type="molecule type" value="Genomic_DNA"/>
</dbReference>
<feature type="binding site" evidence="1">
    <location>
        <begin position="98"/>
        <end position="101"/>
    </location>
    <ligand>
        <name>substrate</name>
    </ligand>
</feature>
<keyword evidence="1" id="KW-0479">Metal-binding</keyword>
<keyword evidence="3" id="KW-1185">Reference proteome</keyword>
<dbReference type="SUPFAM" id="SSF89562">
    <property type="entry name" value="RraA-like"/>
    <property type="match status" value="1"/>
</dbReference>
<accession>A0A8H7BDN9</accession>
<feature type="binding site" evidence="1">
    <location>
        <position position="121"/>
    </location>
    <ligand>
        <name>Mg(2+)</name>
        <dbReference type="ChEBI" id="CHEBI:18420"/>
    </ligand>
</feature>
<gene>
    <name evidence="2" type="ORF">EC973_005771</name>
</gene>
<protein>
    <recommendedName>
        <fullName evidence="4">RraA-like protein</fullName>
    </recommendedName>
</protein>
<dbReference type="Proteomes" id="UP000605846">
    <property type="component" value="Unassembled WGS sequence"/>
</dbReference>
<dbReference type="CDD" id="cd16841">
    <property type="entry name" value="RraA_family"/>
    <property type="match status" value="1"/>
</dbReference>
<dbReference type="AlphaFoldDB" id="A0A8H7BDN9"/>
<evidence type="ECO:0000256" key="1">
    <source>
        <dbReference type="PIRSR" id="PIRSR605493-1"/>
    </source>
</evidence>
<dbReference type="InterPro" id="IPR005493">
    <property type="entry name" value="RraA/RraA-like"/>
</dbReference>
<feature type="binding site" evidence="1">
    <location>
        <position position="120"/>
    </location>
    <ligand>
        <name>substrate</name>
    </ligand>
</feature>
<reference evidence="2" key="1">
    <citation type="submission" date="2020-01" db="EMBL/GenBank/DDBJ databases">
        <title>Genome Sequencing of Three Apophysomyces-Like Fungal Strains Confirms a Novel Fungal Genus in the Mucoromycota with divergent Burkholderia-like Endosymbiotic Bacteria.</title>
        <authorList>
            <person name="Stajich J.E."/>
            <person name="Macias A.M."/>
            <person name="Carter-House D."/>
            <person name="Lovett B."/>
            <person name="Kasson L.R."/>
            <person name="Berry K."/>
            <person name="Grigoriev I."/>
            <person name="Chang Y."/>
            <person name="Spatafora J."/>
            <person name="Kasson M.T."/>
        </authorList>
    </citation>
    <scope>NUCLEOTIDE SEQUENCE</scope>
    <source>
        <strain evidence="2">NRRL A-21654</strain>
    </source>
</reference>
<evidence type="ECO:0000313" key="2">
    <source>
        <dbReference type="EMBL" id="KAF7720925.1"/>
    </source>
</evidence>
<dbReference type="GO" id="GO:0047443">
    <property type="term" value="F:4-hydroxy-4-methyl-2-oxoglutarate aldolase activity"/>
    <property type="evidence" value="ECO:0007669"/>
    <property type="project" value="TreeGrafter"/>
</dbReference>
<dbReference type="GO" id="GO:0046872">
    <property type="term" value="F:metal ion binding"/>
    <property type="evidence" value="ECO:0007669"/>
    <property type="project" value="UniProtKB-KW"/>
</dbReference>
<comment type="caution">
    <text evidence="2">The sequence shown here is derived from an EMBL/GenBank/DDBJ whole genome shotgun (WGS) entry which is preliminary data.</text>
</comment>
<sequence>MSATALASLKRFSTCEIADALLKLGRGPWGGYIPDIEMWSPRYCEGDTRIIGPAFTVKMVHKNDTTSPSPNDHFVDAATEGSVIVVSAPPDVKNAVWGGLMSARAMAKNVQGVVIDGRVRDLNEQRSMGFPIFARQHSTLPQSTFVRPSELQVPVTLETITVNPGDIMVADLDGVICVPQELIHDVITSCEKYTAIDNQCMEALKQGHGIKETFAKYRGK</sequence>
<dbReference type="PANTHER" id="PTHR33254:SF4">
    <property type="entry name" value="4-HYDROXY-4-METHYL-2-OXOGLUTARATE ALDOLASE 3-RELATED"/>
    <property type="match status" value="1"/>
</dbReference>
<comment type="cofactor">
    <cofactor evidence="1">
        <name>Mg(2+)</name>
        <dbReference type="ChEBI" id="CHEBI:18420"/>
    </cofactor>
</comment>
<name>A0A8H7BDN9_9FUNG</name>
<proteinExistence type="predicted"/>